<evidence type="ECO:0000259" key="2">
    <source>
        <dbReference type="Pfam" id="PF11127"/>
    </source>
</evidence>
<dbReference type="AlphaFoldDB" id="A0A3L9YKV9"/>
<evidence type="ECO:0000313" key="4">
    <source>
        <dbReference type="Proteomes" id="UP000271339"/>
    </source>
</evidence>
<sequence length="67" mass="7158">MKVNMGGADRILRLILAAILVALYAYDVFTGILGVILLVAAGILVITSLVSFCPLYKVFGLRTCKAN</sequence>
<keyword evidence="1" id="KW-0812">Transmembrane</keyword>
<comment type="caution">
    <text evidence="3">The sequence shown here is derived from an EMBL/GenBank/DDBJ whole genome shotgun (WGS) entry which is preliminary data.</text>
</comment>
<gene>
    <name evidence="3" type="ORF">BXY75_2152</name>
</gene>
<keyword evidence="1" id="KW-1133">Transmembrane helix</keyword>
<feature type="transmembrane region" description="Helical" evidence="1">
    <location>
        <begin position="35"/>
        <end position="56"/>
    </location>
</feature>
<dbReference type="InterPro" id="IPR021309">
    <property type="entry name" value="YgaP-like_TM"/>
</dbReference>
<feature type="transmembrane region" description="Helical" evidence="1">
    <location>
        <begin position="12"/>
        <end position="29"/>
    </location>
</feature>
<keyword evidence="1" id="KW-0472">Membrane</keyword>
<dbReference type="Proteomes" id="UP000271339">
    <property type="component" value="Unassembled WGS sequence"/>
</dbReference>
<name>A0A3L9YKV9_9FLAO</name>
<evidence type="ECO:0000256" key="1">
    <source>
        <dbReference type="SAM" id="Phobius"/>
    </source>
</evidence>
<organism evidence="3 4">
    <name type="scientific">Ulvibacter antarcticus</name>
    <dbReference type="NCBI Taxonomy" id="442714"/>
    <lineage>
        <taxon>Bacteria</taxon>
        <taxon>Pseudomonadati</taxon>
        <taxon>Bacteroidota</taxon>
        <taxon>Flavobacteriia</taxon>
        <taxon>Flavobacteriales</taxon>
        <taxon>Flavobacteriaceae</taxon>
        <taxon>Ulvibacter</taxon>
    </lineage>
</organism>
<dbReference type="OrthoDB" id="9804804at2"/>
<evidence type="ECO:0000313" key="3">
    <source>
        <dbReference type="EMBL" id="RMA58775.1"/>
    </source>
</evidence>
<feature type="domain" description="Inner membrane protein YgaP-like transmembrane" evidence="2">
    <location>
        <begin position="1"/>
        <end position="66"/>
    </location>
</feature>
<proteinExistence type="predicted"/>
<accession>A0A3L9YKV9</accession>
<dbReference type="Pfam" id="PF11127">
    <property type="entry name" value="YgaP-like_TM"/>
    <property type="match status" value="1"/>
</dbReference>
<keyword evidence="4" id="KW-1185">Reference proteome</keyword>
<dbReference type="EMBL" id="REFC01000013">
    <property type="protein sequence ID" value="RMA58775.1"/>
    <property type="molecule type" value="Genomic_DNA"/>
</dbReference>
<protein>
    <recommendedName>
        <fullName evidence="2">Inner membrane protein YgaP-like transmembrane domain-containing protein</fullName>
    </recommendedName>
</protein>
<reference evidence="3 4" key="1">
    <citation type="submission" date="2018-10" db="EMBL/GenBank/DDBJ databases">
        <title>Genomic Encyclopedia of Archaeal and Bacterial Type Strains, Phase II (KMG-II): from individual species to whole genera.</title>
        <authorList>
            <person name="Goeker M."/>
        </authorList>
    </citation>
    <scope>NUCLEOTIDE SEQUENCE [LARGE SCALE GENOMIC DNA]</scope>
    <source>
        <strain evidence="3 4">DSM 23424</strain>
    </source>
</reference>